<dbReference type="Pfam" id="PF01292">
    <property type="entry name" value="Ni_hydr_CYTB"/>
    <property type="match status" value="1"/>
</dbReference>
<gene>
    <name evidence="15" type="ORF">GCM10022279_26630</name>
</gene>
<feature type="transmembrane region" description="Helical" evidence="13">
    <location>
        <begin position="151"/>
        <end position="177"/>
    </location>
</feature>
<keyword evidence="5" id="KW-1003">Cell membrane</keyword>
<dbReference type="RefSeq" id="WP_103045198.1">
    <property type="nucleotide sequence ID" value="NZ_BAABBP010000028.1"/>
</dbReference>
<evidence type="ECO:0000256" key="11">
    <source>
        <dbReference type="ARBA" id="ARBA00023004"/>
    </source>
</evidence>
<name>A0ABP7RS49_9BURK</name>
<comment type="caution">
    <text evidence="15">The sequence shown here is derived from an EMBL/GenBank/DDBJ whole genome shotgun (WGS) entry which is preliminary data.</text>
</comment>
<evidence type="ECO:0000256" key="10">
    <source>
        <dbReference type="ARBA" id="ARBA00022989"/>
    </source>
</evidence>
<dbReference type="InterPro" id="IPR051817">
    <property type="entry name" value="FDH_cytochrome_b556_subunit"/>
</dbReference>
<keyword evidence="8" id="KW-0479">Metal-binding</keyword>
<comment type="similarity">
    <text evidence="3">Belongs to the formate dehydrogenase gamma subunit family.</text>
</comment>
<dbReference type="PANTHER" id="PTHR30074">
    <property type="entry name" value="FORMATE DEHYDROGENASE, NITRATE-INDUCIBLE, CYTOCHROME B556 FDN SUBUNIT"/>
    <property type="match status" value="1"/>
</dbReference>
<dbReference type="Gene3D" id="1.20.950.20">
    <property type="entry name" value="Transmembrane di-heme cytochromes, Chain C"/>
    <property type="match status" value="1"/>
</dbReference>
<keyword evidence="6" id="KW-0349">Heme</keyword>
<keyword evidence="4" id="KW-0813">Transport</keyword>
<comment type="cofactor">
    <cofactor evidence="1">
        <name>heme</name>
        <dbReference type="ChEBI" id="CHEBI:30413"/>
    </cofactor>
</comment>
<keyword evidence="16" id="KW-1185">Reference proteome</keyword>
<evidence type="ECO:0000256" key="7">
    <source>
        <dbReference type="ARBA" id="ARBA00022692"/>
    </source>
</evidence>
<reference evidence="16" key="1">
    <citation type="journal article" date="2019" name="Int. J. Syst. Evol. Microbiol.">
        <title>The Global Catalogue of Microorganisms (GCM) 10K type strain sequencing project: providing services to taxonomists for standard genome sequencing and annotation.</title>
        <authorList>
            <consortium name="The Broad Institute Genomics Platform"/>
            <consortium name="The Broad Institute Genome Sequencing Center for Infectious Disease"/>
            <person name="Wu L."/>
            <person name="Ma J."/>
        </authorList>
    </citation>
    <scope>NUCLEOTIDE SEQUENCE [LARGE SCALE GENOMIC DNA]</scope>
    <source>
        <strain evidence="16">JCM 17561</strain>
    </source>
</reference>
<evidence type="ECO:0000256" key="6">
    <source>
        <dbReference type="ARBA" id="ARBA00022617"/>
    </source>
</evidence>
<evidence type="ECO:0000256" key="4">
    <source>
        <dbReference type="ARBA" id="ARBA00022448"/>
    </source>
</evidence>
<dbReference type="InterPro" id="IPR011577">
    <property type="entry name" value="Cyt_b561_bac/Ni-Hgenase"/>
</dbReference>
<feature type="domain" description="Cytochrome b561 bacterial/Ni-hydrogenase" evidence="14">
    <location>
        <begin position="8"/>
        <end position="187"/>
    </location>
</feature>
<sequence>MKPLQLQRYSAGQRSNHWMVVLCFVLAAVSGFALFHPALFWLTALVGGPQWARILHPYLGIAMFVFFLGMFIMFAAANLWRGEDSEWLATAGKVVSEGNKVQIPQKTGKYNGGQKLVFWSFTLSLIVLLATGLLFWQAWFASSVPIPLQRVAVTLHAIAAFVLVLTFIVHVYAAIWVKGTLHAMVRGSVTLGWARHHHPRWFREQIQAQGIKRK</sequence>
<evidence type="ECO:0000256" key="8">
    <source>
        <dbReference type="ARBA" id="ARBA00022723"/>
    </source>
</evidence>
<evidence type="ECO:0000313" key="16">
    <source>
        <dbReference type="Proteomes" id="UP001501627"/>
    </source>
</evidence>
<keyword evidence="7 13" id="KW-0812">Transmembrane</keyword>
<dbReference type="EMBL" id="BAABBP010000028">
    <property type="protein sequence ID" value="GAA4001368.1"/>
    <property type="molecule type" value="Genomic_DNA"/>
</dbReference>
<dbReference type="InterPro" id="IPR006471">
    <property type="entry name" value="Formate_DH_gsu"/>
</dbReference>
<proteinExistence type="inferred from homology"/>
<evidence type="ECO:0000256" key="2">
    <source>
        <dbReference type="ARBA" id="ARBA00004651"/>
    </source>
</evidence>
<organism evidence="15 16">
    <name type="scientific">Comamonas faecalis</name>
    <dbReference type="NCBI Taxonomy" id="1387849"/>
    <lineage>
        <taxon>Bacteria</taxon>
        <taxon>Pseudomonadati</taxon>
        <taxon>Pseudomonadota</taxon>
        <taxon>Betaproteobacteria</taxon>
        <taxon>Burkholderiales</taxon>
        <taxon>Comamonadaceae</taxon>
        <taxon>Comamonas</taxon>
    </lineage>
</organism>
<dbReference type="SUPFAM" id="SSF81342">
    <property type="entry name" value="Transmembrane di-heme cytochromes"/>
    <property type="match status" value="1"/>
</dbReference>
<evidence type="ECO:0000256" key="1">
    <source>
        <dbReference type="ARBA" id="ARBA00001971"/>
    </source>
</evidence>
<feature type="transmembrane region" description="Helical" evidence="13">
    <location>
        <begin position="20"/>
        <end position="46"/>
    </location>
</feature>
<protein>
    <submittedName>
        <fullName evidence="15">Formate dehydrogenase subunit gamma</fullName>
    </submittedName>
</protein>
<evidence type="ECO:0000256" key="3">
    <source>
        <dbReference type="ARBA" id="ARBA00010747"/>
    </source>
</evidence>
<comment type="subcellular location">
    <subcellularLocation>
        <location evidence="2">Cell membrane</location>
        <topology evidence="2">Multi-pass membrane protein</topology>
    </subcellularLocation>
</comment>
<dbReference type="PANTHER" id="PTHR30074:SF5">
    <property type="entry name" value="FORMATE DEHYDROGENASE, NITRATE-INDUCIBLE, CYTOCHROME B556(FDN) SUBUNIT"/>
    <property type="match status" value="1"/>
</dbReference>
<keyword evidence="12 13" id="KW-0472">Membrane</keyword>
<evidence type="ECO:0000256" key="5">
    <source>
        <dbReference type="ARBA" id="ARBA00022475"/>
    </source>
</evidence>
<evidence type="ECO:0000256" key="12">
    <source>
        <dbReference type="ARBA" id="ARBA00023136"/>
    </source>
</evidence>
<feature type="transmembrane region" description="Helical" evidence="13">
    <location>
        <begin position="116"/>
        <end position="139"/>
    </location>
</feature>
<keyword evidence="10 13" id="KW-1133">Transmembrane helix</keyword>
<dbReference type="NCBIfam" id="TIGR01583">
    <property type="entry name" value="formate-DH-gamm"/>
    <property type="match status" value="1"/>
</dbReference>
<dbReference type="InterPro" id="IPR016174">
    <property type="entry name" value="Di-haem_cyt_TM"/>
</dbReference>
<keyword evidence="11" id="KW-0408">Iron</keyword>
<keyword evidence="9" id="KW-0249">Electron transport</keyword>
<evidence type="ECO:0000256" key="13">
    <source>
        <dbReference type="SAM" id="Phobius"/>
    </source>
</evidence>
<evidence type="ECO:0000313" key="15">
    <source>
        <dbReference type="EMBL" id="GAA4001368.1"/>
    </source>
</evidence>
<dbReference type="Proteomes" id="UP001501627">
    <property type="component" value="Unassembled WGS sequence"/>
</dbReference>
<evidence type="ECO:0000259" key="14">
    <source>
        <dbReference type="Pfam" id="PF01292"/>
    </source>
</evidence>
<evidence type="ECO:0000256" key="9">
    <source>
        <dbReference type="ARBA" id="ARBA00022982"/>
    </source>
</evidence>
<feature type="transmembrane region" description="Helical" evidence="13">
    <location>
        <begin position="58"/>
        <end position="80"/>
    </location>
</feature>
<accession>A0ABP7RS49</accession>